<protein>
    <submittedName>
        <fullName evidence="2">Uncharacterized protein</fullName>
    </submittedName>
</protein>
<feature type="region of interest" description="Disordered" evidence="1">
    <location>
        <begin position="27"/>
        <end position="78"/>
    </location>
</feature>
<feature type="compositionally biased region" description="Pro residues" evidence="1">
    <location>
        <begin position="58"/>
        <end position="67"/>
    </location>
</feature>
<dbReference type="EMBL" id="CAJEWN010000105">
    <property type="protein sequence ID" value="CAD2164785.1"/>
    <property type="molecule type" value="Genomic_DNA"/>
</dbReference>
<comment type="caution">
    <text evidence="2">The sequence shown here is derived from an EMBL/GenBank/DDBJ whole genome shotgun (WGS) entry which is preliminary data.</text>
</comment>
<reference evidence="2 3" key="1">
    <citation type="submission" date="2020-08" db="EMBL/GenBank/DDBJ databases">
        <authorList>
            <person name="Koutsovoulos G."/>
            <person name="Danchin GJ E."/>
        </authorList>
    </citation>
    <scope>NUCLEOTIDE SEQUENCE [LARGE SCALE GENOMIC DNA]</scope>
</reference>
<accession>A0A6V7USP4</accession>
<dbReference type="AlphaFoldDB" id="A0A6V7USP4"/>
<proteinExistence type="predicted"/>
<feature type="compositionally biased region" description="Polar residues" evidence="1">
    <location>
        <begin position="160"/>
        <end position="174"/>
    </location>
</feature>
<evidence type="ECO:0000313" key="3">
    <source>
        <dbReference type="Proteomes" id="UP000580250"/>
    </source>
</evidence>
<feature type="region of interest" description="Disordered" evidence="1">
    <location>
        <begin position="133"/>
        <end position="175"/>
    </location>
</feature>
<gene>
    <name evidence="2" type="ORF">MENT_LOCUS16775</name>
</gene>
<name>A0A6V7USP4_MELEN</name>
<evidence type="ECO:0000313" key="2">
    <source>
        <dbReference type="EMBL" id="CAD2164785.1"/>
    </source>
</evidence>
<organism evidence="2 3">
    <name type="scientific">Meloidogyne enterolobii</name>
    <name type="common">Root-knot nematode worm</name>
    <name type="synonym">Meloidogyne mayaguensis</name>
    <dbReference type="NCBI Taxonomy" id="390850"/>
    <lineage>
        <taxon>Eukaryota</taxon>
        <taxon>Metazoa</taxon>
        <taxon>Ecdysozoa</taxon>
        <taxon>Nematoda</taxon>
        <taxon>Chromadorea</taxon>
        <taxon>Rhabditida</taxon>
        <taxon>Tylenchina</taxon>
        <taxon>Tylenchomorpha</taxon>
        <taxon>Tylenchoidea</taxon>
        <taxon>Meloidogynidae</taxon>
        <taxon>Meloidogyninae</taxon>
        <taxon>Meloidogyne</taxon>
    </lineage>
</organism>
<dbReference type="Proteomes" id="UP000580250">
    <property type="component" value="Unassembled WGS sequence"/>
</dbReference>
<sequence length="203" mass="23189">MDPEKFKQFFTTLLIAKQQRIKNVCESGQEENKQEILNEASCSEQLKEDKTKTTTSFTPPPPPPQSPPSSKEIQNKNIFNSTSTSVAISNDGINEEQPLLPMSQQNLPTRGYTSIKFEEDNENLIKEEEVNVPNIFSPPNEKEEEEKYNENNNKSDCNTEEQTGNGHENINDLNGGNGKAKYRCGFRGNLVFLNRKFRLVWWV</sequence>
<evidence type="ECO:0000256" key="1">
    <source>
        <dbReference type="SAM" id="MobiDB-lite"/>
    </source>
</evidence>